<proteinExistence type="predicted"/>
<dbReference type="Proteomes" id="UP000790787">
    <property type="component" value="Chromosome 18"/>
</dbReference>
<organism evidence="1 2">
    <name type="scientific">Nicotiana tabacum</name>
    <name type="common">Common tobacco</name>
    <dbReference type="NCBI Taxonomy" id="4097"/>
    <lineage>
        <taxon>Eukaryota</taxon>
        <taxon>Viridiplantae</taxon>
        <taxon>Streptophyta</taxon>
        <taxon>Embryophyta</taxon>
        <taxon>Tracheophyta</taxon>
        <taxon>Spermatophyta</taxon>
        <taxon>Magnoliopsida</taxon>
        <taxon>eudicotyledons</taxon>
        <taxon>Gunneridae</taxon>
        <taxon>Pentapetalae</taxon>
        <taxon>asterids</taxon>
        <taxon>lamiids</taxon>
        <taxon>Solanales</taxon>
        <taxon>Solanaceae</taxon>
        <taxon>Nicotianoideae</taxon>
        <taxon>Nicotianeae</taxon>
        <taxon>Nicotiana</taxon>
    </lineage>
</organism>
<dbReference type="RefSeq" id="XP_075092503.1">
    <property type="nucleotide sequence ID" value="XM_075236402.1"/>
</dbReference>
<accession>A0AC58T5I9</accession>
<evidence type="ECO:0000313" key="1">
    <source>
        <dbReference type="Proteomes" id="UP000790787"/>
    </source>
</evidence>
<evidence type="ECO:0000313" key="2">
    <source>
        <dbReference type="RefSeq" id="XP_075092503.1"/>
    </source>
</evidence>
<keyword evidence="1" id="KW-1185">Reference proteome</keyword>
<reference evidence="1" key="1">
    <citation type="journal article" date="2014" name="Nat. Commun.">
        <title>The tobacco genome sequence and its comparison with those of tomato and potato.</title>
        <authorList>
            <person name="Sierro N."/>
            <person name="Battey J.N."/>
            <person name="Ouadi S."/>
            <person name="Bakaher N."/>
            <person name="Bovet L."/>
            <person name="Willig A."/>
            <person name="Goepfert S."/>
            <person name="Peitsch M.C."/>
            <person name="Ivanov N.V."/>
        </authorList>
    </citation>
    <scope>NUCLEOTIDE SEQUENCE [LARGE SCALE GENOMIC DNA]</scope>
</reference>
<protein>
    <submittedName>
        <fullName evidence="2">Uncharacterized protein LOC142172730</fullName>
    </submittedName>
</protein>
<gene>
    <name evidence="2" type="primary">LOC142172730</name>
</gene>
<sequence>MNTVSQNLVSGIAYASDAHLVWNDLKEKFDKVNNVMIFQLHREIRTISQRTDYVDTYFTKLKKLWSEYDALVPSLGSDCVKSRDYIVHLHQQRLLQFLSGLNESYDQARRQILMKKTEPILNQAYALIIEDESKRSSPYSALAIKADASVLQAGRGTIPRGESVAMQAGRGQPYNGKKPFMRCDYCHKNGHLKKNCYKLVGYPGDFKTKRQVVANNATSVLEHKQQTQINGEKRASCDQVTRHFFTEDQYMQTLNMLNKDTFVPQVNMVGITTSLMTSCSNSKWIFGSGATYHIDASLDLMHSKNKLKGEQKEQDLWSGKVRGIGKEKRGLYVVKDAHIAKVMQ</sequence>
<name>A0AC58T5I9_TOBAC</name>
<reference evidence="2" key="2">
    <citation type="submission" date="2025-08" db="UniProtKB">
        <authorList>
            <consortium name="RefSeq"/>
        </authorList>
    </citation>
    <scope>IDENTIFICATION</scope>
    <source>
        <tissue evidence="2">Leaf</tissue>
    </source>
</reference>